<dbReference type="InterPro" id="IPR046676">
    <property type="entry name" value="DUF6546"/>
</dbReference>
<sequence>MADRHNTTREHAMILRSSTKQKAPCWTILPVEIRLMILEAITQQRHPGWASSAAVCKEWQFVIETENFRQLKLHVGCLDDLERIAVRRQHLVDSISLDIELPCYTCRCCYSSESDTWQRRNSSIVSKGIWKLFSILSGWALAKQKALALELNAHSPSDSGHWFKHYCFSSDRVGDDEDDVVSVRDLGSQLLDDPKHGWRNAQQVMPPPKMAVLRLFTAINLRFPAELPRVGVVTRLTIRRQLRRRLWPMELQLVLGKLSRLEHMVYEPWRMWNRFHAQIVDDEYASVIRNGLPQTLKTLSVFEDFDDNLAAALANPGRLGVMFPVDSVRIVDPRIGAAFASRSLDLEQLSVSYLSNAEDFLGACLPSWTWEHLQSLTLTSALLQPTGSRGKIDALLSSAAAAALRMPRLHTLVLWNGRRGNACAFIYHHQDGGCPHIAWRSTWDLEFTHAVVEAWQTVASQVRPSELSIEKKCIQGAVDSHGDAIHRLALPSPVVAPTSLWQMRREGTYRAV</sequence>
<dbReference type="AlphaFoldDB" id="A0AAD4F3V9"/>
<evidence type="ECO:0000313" key="3">
    <source>
        <dbReference type="Proteomes" id="UP001197093"/>
    </source>
</evidence>
<feature type="domain" description="DUF6546" evidence="1">
    <location>
        <begin position="292"/>
        <end position="495"/>
    </location>
</feature>
<reference evidence="2" key="1">
    <citation type="submission" date="2023-02" db="EMBL/GenBank/DDBJ databases">
        <authorList>
            <person name="Palmer J.M."/>
        </authorList>
    </citation>
    <scope>NUCLEOTIDE SEQUENCE</scope>
    <source>
        <strain evidence="2">FW57</strain>
    </source>
</reference>
<organism evidence="2 3">
    <name type="scientific">Staphylotrichum longicolle</name>
    <dbReference type="NCBI Taxonomy" id="669026"/>
    <lineage>
        <taxon>Eukaryota</taxon>
        <taxon>Fungi</taxon>
        <taxon>Dikarya</taxon>
        <taxon>Ascomycota</taxon>
        <taxon>Pezizomycotina</taxon>
        <taxon>Sordariomycetes</taxon>
        <taxon>Sordariomycetidae</taxon>
        <taxon>Sordariales</taxon>
        <taxon>Chaetomiaceae</taxon>
        <taxon>Staphylotrichum</taxon>
    </lineage>
</organism>
<proteinExistence type="predicted"/>
<evidence type="ECO:0000313" key="2">
    <source>
        <dbReference type="EMBL" id="KAG7292948.1"/>
    </source>
</evidence>
<keyword evidence="3" id="KW-1185">Reference proteome</keyword>
<comment type="caution">
    <text evidence="2">The sequence shown here is derived from an EMBL/GenBank/DDBJ whole genome shotgun (WGS) entry which is preliminary data.</text>
</comment>
<evidence type="ECO:0000259" key="1">
    <source>
        <dbReference type="Pfam" id="PF20183"/>
    </source>
</evidence>
<dbReference type="Proteomes" id="UP001197093">
    <property type="component" value="Unassembled WGS sequence"/>
</dbReference>
<name>A0AAD4F3V9_9PEZI</name>
<dbReference type="Pfam" id="PF20183">
    <property type="entry name" value="DUF6546"/>
    <property type="match status" value="1"/>
</dbReference>
<protein>
    <recommendedName>
        <fullName evidence="1">DUF6546 domain-containing protein</fullName>
    </recommendedName>
</protein>
<gene>
    <name evidence="2" type="ORF">NEMBOFW57_002993</name>
</gene>
<dbReference type="EMBL" id="JAHCVI010000001">
    <property type="protein sequence ID" value="KAG7292948.1"/>
    <property type="molecule type" value="Genomic_DNA"/>
</dbReference>
<accession>A0AAD4F3V9</accession>